<comment type="caution">
    <text evidence="5">The sequence shown here is derived from an EMBL/GenBank/DDBJ whole genome shotgun (WGS) entry which is preliminary data.</text>
</comment>
<evidence type="ECO:0000259" key="4">
    <source>
        <dbReference type="Pfam" id="PF14295"/>
    </source>
</evidence>
<evidence type="ECO:0000313" key="6">
    <source>
        <dbReference type="Proteomes" id="UP000241769"/>
    </source>
</evidence>
<dbReference type="Pfam" id="PF00024">
    <property type="entry name" value="PAN_1"/>
    <property type="match status" value="1"/>
</dbReference>
<accession>A0A2P6NPL0</accession>
<feature type="chain" id="PRO_5015137209" evidence="2">
    <location>
        <begin position="26"/>
        <end position="1438"/>
    </location>
</feature>
<dbReference type="CDD" id="cd11577">
    <property type="entry name" value="GH71"/>
    <property type="match status" value="1"/>
</dbReference>
<feature type="compositionally biased region" description="Pro residues" evidence="1">
    <location>
        <begin position="95"/>
        <end position="107"/>
    </location>
</feature>
<evidence type="ECO:0000256" key="1">
    <source>
        <dbReference type="SAM" id="MobiDB-lite"/>
    </source>
</evidence>
<evidence type="ECO:0000256" key="2">
    <source>
        <dbReference type="SAM" id="SignalP"/>
    </source>
</evidence>
<gene>
    <name evidence="5" type="ORF">PROFUN_06168</name>
</gene>
<feature type="compositionally biased region" description="Low complexity" evidence="1">
    <location>
        <begin position="108"/>
        <end position="229"/>
    </location>
</feature>
<feature type="region of interest" description="Disordered" evidence="1">
    <location>
        <begin position="29"/>
        <end position="250"/>
    </location>
</feature>
<protein>
    <submittedName>
        <fullName evidence="5">Glucan endo-1,3-alpha-glucosidase Agn1</fullName>
    </submittedName>
</protein>
<feature type="compositionally biased region" description="Gly residues" evidence="1">
    <location>
        <begin position="81"/>
        <end position="93"/>
    </location>
</feature>
<feature type="signal peptide" evidence="2">
    <location>
        <begin position="1"/>
        <end position="25"/>
    </location>
</feature>
<dbReference type="EMBL" id="MDYQ01000038">
    <property type="protein sequence ID" value="PRP85894.1"/>
    <property type="molecule type" value="Genomic_DNA"/>
</dbReference>
<sequence>MRVSVRVMLLVLAIFVFASVTLVDARVQKRGPKDDAPPRGPGNDNGRGPADRDDGPGRGPPGHDDDDGPRGPPGHDDDGPGKGPGKNGPGKDGPGPRPGPPGPPPKPSTSSTTKSTSRSTTTSSTTKPSTTSKASTSTTRQPTTSSTTSSTRQSTTSSTSKPSTSSTTSSTVRPTTSSTVRPTTSSTSSTSSTTSSTVRPTTSSTSSTSSTTSTTRQPTTSSTTSSTSTYTRNTYSDPAHTSGDEGYVAPNGWDEQIDGCGYNTRNFRPYGDFLADAYPGATNWDATDPNTIMTARLTDSTKCLMTLTVWNLIPGKQYTYRVAAGGSPSVAVWGCYSDPTWWTGNGPNCTFVAPNGPVTFRFVSGGSYYVSVTNGVYVAPAPTTSSLPSTTSSTTSSTYTVNTYSDPAHTSGDEGYVAPNGWDEKVDGCGYNTRNFRPYGDFLADAYPGATNWDATDPNTIMTARLTDSTKCLMTLTVWNLIPGKQYTYRVAAGGSPSVAVWGCYPDPTWWTGNGPNCTFVAPNGPVTFRFVSGGSYYVSVTNGVYVAPAPTTSSLPSTSSIPPTTSTVAQSTSYPTHADEGYVAANGWPDSCGYTTRNWRVYGDFLSDAFPGSTNWDPANSNAIMKAQLRSGVTCLMALTVTGLVPGKFYQWKVDIGGSPTVGNYGCYSDPSWYTGNGDPCSFQAPPSGAVTFGIVASDSYPLSLTNYTVPATTSLPHPTGDEGYVAPNGWDEALYGCGYTTRNFRVYGDFQADAFPGSIDWDPRDANTIMTARLNSTAKCLLSITINNLVPGTFYSWKVAAGGDPSVGNWGCPSDSTWYTGGANPCTFTAPASGTVTLQIVTKDLFPLASVLEYPLAGTCKAPPRSTIDQSPQAKKVVAHYMMGLTYSFTQSNFESDIAAALKVGLDGFALNVGADTWGADRVAAAFAAAAKYPGFKLFFSFDMSAMAGRWDLLTYYVNTYFNHPSSFFYRGAYFVSTFAGESDNLGRGFGVSVNDAWLAWKTETECQTGRLIWFVPSWTALGPNNLFDNYSVLDGHFAWAAWPQGSEDINEDRELPYKAGALSHNKTYMASVSPWFYTRLPQYNKNWYFKSETLYPQRWQEILDLQPDIVEVITWNDYGESHYIGPINAAIVDGAAPYVQGFDHQGWQDMTSYFSNWYRSGVQPQVTADRVTYWYRPTSKYAVVNDTAGLPDGWDNAEDVVTVFTVLSSPAQLTVLIGDATFGPVVVPAGTSYQTFPFTINGGGVTILLGRDDNIIWAKGDGPTIGQSYPTYNFNAWVGHFDVPIAYGPGSAYNGHDSVDSPLAKPNQQACFAACANRTDCVGFQYNSCSSQCYIKTGLSVPSGDSCTSFSSNLGTFGITYNAVDLPNMPVVLDGSETVHACAALCSSTAGCRAWRYVPNNQNCGTPADGSLCYLHAFLTGGFTYNTCFVGGMSG</sequence>
<feature type="domain" description="Apple" evidence="3">
    <location>
        <begin position="1302"/>
        <end position="1342"/>
    </location>
</feature>
<evidence type="ECO:0000259" key="3">
    <source>
        <dbReference type="Pfam" id="PF00024"/>
    </source>
</evidence>
<dbReference type="Gene3D" id="3.20.20.80">
    <property type="entry name" value="Glycosidases"/>
    <property type="match status" value="1"/>
</dbReference>
<dbReference type="Proteomes" id="UP000241769">
    <property type="component" value="Unassembled WGS sequence"/>
</dbReference>
<reference evidence="5 6" key="1">
    <citation type="journal article" date="2018" name="Genome Biol. Evol.">
        <title>Multiple Roots of Fruiting Body Formation in Amoebozoa.</title>
        <authorList>
            <person name="Hillmann F."/>
            <person name="Forbes G."/>
            <person name="Novohradska S."/>
            <person name="Ferling I."/>
            <person name="Riege K."/>
            <person name="Groth M."/>
            <person name="Westermann M."/>
            <person name="Marz M."/>
            <person name="Spaller T."/>
            <person name="Winckler T."/>
            <person name="Schaap P."/>
            <person name="Glockner G."/>
        </authorList>
    </citation>
    <scope>NUCLEOTIDE SEQUENCE [LARGE SCALE GENOMIC DNA]</scope>
    <source>
        <strain evidence="5 6">Jena</strain>
    </source>
</reference>
<name>A0A2P6NPL0_9EUKA</name>
<feature type="domain" description="Apple" evidence="4">
    <location>
        <begin position="1364"/>
        <end position="1418"/>
    </location>
</feature>
<dbReference type="Gene3D" id="3.50.4.10">
    <property type="entry name" value="Hepatocyte Growth Factor"/>
    <property type="match status" value="1"/>
</dbReference>
<dbReference type="InParanoid" id="A0A2P6NPL0"/>
<proteinExistence type="predicted"/>
<dbReference type="OrthoDB" id="5985073at2759"/>
<organism evidence="5 6">
    <name type="scientific">Planoprotostelium fungivorum</name>
    <dbReference type="NCBI Taxonomy" id="1890364"/>
    <lineage>
        <taxon>Eukaryota</taxon>
        <taxon>Amoebozoa</taxon>
        <taxon>Evosea</taxon>
        <taxon>Variosea</taxon>
        <taxon>Cavosteliida</taxon>
        <taxon>Cavosteliaceae</taxon>
        <taxon>Planoprotostelium</taxon>
    </lineage>
</organism>
<dbReference type="Pfam" id="PF14295">
    <property type="entry name" value="PAN_4"/>
    <property type="match status" value="1"/>
</dbReference>
<dbReference type="InterPro" id="IPR005197">
    <property type="entry name" value="Glyco_hydro_71"/>
</dbReference>
<keyword evidence="2" id="KW-0732">Signal</keyword>
<dbReference type="GO" id="GO:0051118">
    <property type="term" value="F:glucan endo-1,3-alpha-glucosidase activity"/>
    <property type="evidence" value="ECO:0007669"/>
    <property type="project" value="InterPro"/>
</dbReference>
<dbReference type="InterPro" id="IPR003609">
    <property type="entry name" value="Pan_app"/>
</dbReference>
<keyword evidence="6" id="KW-1185">Reference proteome</keyword>
<evidence type="ECO:0000313" key="5">
    <source>
        <dbReference type="EMBL" id="PRP85894.1"/>
    </source>
</evidence>
<dbReference type="Pfam" id="PF03659">
    <property type="entry name" value="Glyco_hydro_71"/>
    <property type="match status" value="1"/>
</dbReference>
<dbReference type="STRING" id="1890364.A0A2P6NPL0"/>